<comment type="similarity">
    <text evidence="1 3">Belongs to the short-chain dehydrogenases/reductases (SDR) family.</text>
</comment>
<proteinExistence type="inferred from homology"/>
<evidence type="ECO:0000256" key="1">
    <source>
        <dbReference type="ARBA" id="ARBA00006484"/>
    </source>
</evidence>
<dbReference type="InterPro" id="IPR002347">
    <property type="entry name" value="SDR_fam"/>
</dbReference>
<dbReference type="PRINTS" id="PR00080">
    <property type="entry name" value="SDRFAMILY"/>
</dbReference>
<protein>
    <submittedName>
        <fullName evidence="6">SDR family oxidoreductase</fullName>
    </submittedName>
</protein>
<dbReference type="CDD" id="cd05360">
    <property type="entry name" value="SDR_c3"/>
    <property type="match status" value="1"/>
</dbReference>
<dbReference type="PANTHER" id="PTHR44196:SF1">
    <property type="entry name" value="DEHYDROGENASE_REDUCTASE SDR FAMILY MEMBER 7B"/>
    <property type="match status" value="1"/>
</dbReference>
<organism evidence="6 7">
    <name type="scientific">Christiangramia oceanisediminis</name>
    <dbReference type="NCBI Taxonomy" id="2920386"/>
    <lineage>
        <taxon>Bacteria</taxon>
        <taxon>Pseudomonadati</taxon>
        <taxon>Bacteroidota</taxon>
        <taxon>Flavobacteriia</taxon>
        <taxon>Flavobacteriales</taxon>
        <taxon>Flavobacteriaceae</taxon>
        <taxon>Christiangramia</taxon>
    </lineage>
</organism>
<dbReference type="AlphaFoldDB" id="A0A9X2RCM3"/>
<dbReference type="EMBL" id="JANCNS010000002">
    <property type="protein sequence ID" value="MCP9200246.1"/>
    <property type="molecule type" value="Genomic_DNA"/>
</dbReference>
<dbReference type="Proteomes" id="UP001155280">
    <property type="component" value="Unassembled WGS sequence"/>
</dbReference>
<evidence type="ECO:0000256" key="2">
    <source>
        <dbReference type="ARBA" id="ARBA00023002"/>
    </source>
</evidence>
<keyword evidence="4" id="KW-1133">Transmembrane helix</keyword>
<accession>A0A9X2RCM3</accession>
<dbReference type="Gene3D" id="3.40.50.720">
    <property type="entry name" value="NAD(P)-binding Rossmann-like Domain"/>
    <property type="match status" value="1"/>
</dbReference>
<keyword evidence="2" id="KW-0560">Oxidoreductase</keyword>
<dbReference type="InterPro" id="IPR020904">
    <property type="entry name" value="Sc_DH/Rdtase_CS"/>
</dbReference>
<feature type="domain" description="Ketoreductase" evidence="5">
    <location>
        <begin position="13"/>
        <end position="189"/>
    </location>
</feature>
<dbReference type="GO" id="GO:0016020">
    <property type="term" value="C:membrane"/>
    <property type="evidence" value="ECO:0007669"/>
    <property type="project" value="TreeGrafter"/>
</dbReference>
<evidence type="ECO:0000256" key="4">
    <source>
        <dbReference type="SAM" id="Phobius"/>
    </source>
</evidence>
<name>A0A9X2RCM3_9FLAO</name>
<dbReference type="InterPro" id="IPR057326">
    <property type="entry name" value="KR_dom"/>
</dbReference>
<dbReference type="Pfam" id="PF00106">
    <property type="entry name" value="adh_short"/>
    <property type="match status" value="1"/>
</dbReference>
<feature type="transmembrane region" description="Helical" evidence="4">
    <location>
        <begin position="318"/>
        <end position="336"/>
    </location>
</feature>
<dbReference type="InterPro" id="IPR036291">
    <property type="entry name" value="NAD(P)-bd_dom_sf"/>
</dbReference>
<dbReference type="PANTHER" id="PTHR44196">
    <property type="entry name" value="DEHYDROGENASE/REDUCTASE SDR FAMILY MEMBER 7B"/>
    <property type="match status" value="1"/>
</dbReference>
<dbReference type="PRINTS" id="PR00081">
    <property type="entry name" value="GDHRDH"/>
</dbReference>
<dbReference type="GO" id="GO:0016491">
    <property type="term" value="F:oxidoreductase activity"/>
    <property type="evidence" value="ECO:0007669"/>
    <property type="project" value="UniProtKB-KW"/>
</dbReference>
<keyword evidence="4" id="KW-0472">Membrane</keyword>
<evidence type="ECO:0000313" key="6">
    <source>
        <dbReference type="EMBL" id="MCP9200246.1"/>
    </source>
</evidence>
<gene>
    <name evidence="6" type="ORF">MKO06_10020</name>
</gene>
<dbReference type="NCBIfam" id="NF005495">
    <property type="entry name" value="PRK07109.1"/>
    <property type="match status" value="1"/>
</dbReference>
<comment type="caution">
    <text evidence="6">The sequence shown here is derived from an EMBL/GenBank/DDBJ whole genome shotgun (WGS) entry which is preliminary data.</text>
</comment>
<sequence>MKLSNNNHEEFNGCVVITGASAGLGRATAIEFARKGAKILLIARGKDGLEGAKRDVEECGGEAWIYIADVANAREMEEAASFAEENLGPIAIWVNNAMVSVFSKAIDMNPEEFSRVTNVTYLGQVYGTLAALKRMKQRNYGKIILVGSALSYRGIPLQSAYCASKHAIQGFFESLRAEIIHDNLNIDLSIVHLPAMNTTQFGWVKTRFDKKPKPMGKIYQPEVAARAIVNVAKSGVRQRMVGYPTIQTVWGNKLVPQFLDHYMARNGVDGQLTENLEDADRKHNLWEPVAGDHGVHGSFNNTAQDYSKFDQVYEHKKVIGIFGVAMLGAVFLTQFIKKSDKN</sequence>
<keyword evidence="7" id="KW-1185">Reference proteome</keyword>
<evidence type="ECO:0000259" key="5">
    <source>
        <dbReference type="SMART" id="SM00822"/>
    </source>
</evidence>
<dbReference type="SMART" id="SM00822">
    <property type="entry name" value="PKS_KR"/>
    <property type="match status" value="1"/>
</dbReference>
<evidence type="ECO:0000313" key="7">
    <source>
        <dbReference type="Proteomes" id="UP001155280"/>
    </source>
</evidence>
<evidence type="ECO:0000256" key="3">
    <source>
        <dbReference type="RuleBase" id="RU000363"/>
    </source>
</evidence>
<dbReference type="RefSeq" id="WP_241551049.1">
    <property type="nucleotide sequence ID" value="NZ_JANCNS010000002.1"/>
</dbReference>
<keyword evidence="4" id="KW-0812">Transmembrane</keyword>
<dbReference type="SUPFAM" id="SSF51735">
    <property type="entry name" value="NAD(P)-binding Rossmann-fold domains"/>
    <property type="match status" value="1"/>
</dbReference>
<reference evidence="6" key="1">
    <citation type="submission" date="2022-07" db="EMBL/GenBank/DDBJ databases">
        <title>Gramela sediminis sp. nov., isolated from deep-sea sediment of the Indian Ocean.</title>
        <authorList>
            <person name="Shi H."/>
        </authorList>
    </citation>
    <scope>NUCLEOTIDE SEQUENCE</scope>
    <source>
        <strain evidence="6">GC03-9</strain>
    </source>
</reference>
<dbReference type="PROSITE" id="PS00061">
    <property type="entry name" value="ADH_SHORT"/>
    <property type="match status" value="1"/>
</dbReference>